<dbReference type="PROSITE" id="PS51819">
    <property type="entry name" value="VOC"/>
    <property type="match status" value="1"/>
</dbReference>
<dbReference type="GO" id="GO:0004493">
    <property type="term" value="F:methylmalonyl-CoA epimerase activity"/>
    <property type="evidence" value="ECO:0007669"/>
    <property type="project" value="UniProtKB-EC"/>
</dbReference>
<dbReference type="InterPro" id="IPR029068">
    <property type="entry name" value="Glyas_Bleomycin-R_OHBP_Dase"/>
</dbReference>
<keyword evidence="4" id="KW-0413">Isomerase</keyword>
<dbReference type="InterPro" id="IPR017515">
    <property type="entry name" value="MeMalonyl-CoA_epimerase"/>
</dbReference>
<proteinExistence type="inferred from homology"/>
<evidence type="ECO:0000256" key="2">
    <source>
        <dbReference type="ARBA" id="ARBA00022723"/>
    </source>
</evidence>
<evidence type="ECO:0000256" key="1">
    <source>
        <dbReference type="ARBA" id="ARBA00009308"/>
    </source>
</evidence>
<dbReference type="NCBIfam" id="TIGR03081">
    <property type="entry name" value="metmalonyl_epim"/>
    <property type="match status" value="1"/>
</dbReference>
<evidence type="ECO:0000259" key="3">
    <source>
        <dbReference type="PROSITE" id="PS51819"/>
    </source>
</evidence>
<protein>
    <submittedName>
        <fullName evidence="4">Methylmalonyl-CoA epimerase</fullName>
        <ecNumber evidence="4">5.1.99.1</ecNumber>
    </submittedName>
</protein>
<dbReference type="Proteomes" id="UP001596328">
    <property type="component" value="Unassembled WGS sequence"/>
</dbReference>
<dbReference type="AlphaFoldDB" id="A0ABD5S2E0"/>
<dbReference type="EMBL" id="JBHSWU010000679">
    <property type="protein sequence ID" value="MFC6725740.1"/>
    <property type="molecule type" value="Genomic_DNA"/>
</dbReference>
<keyword evidence="2" id="KW-0479">Metal-binding</keyword>
<accession>A0ABD5S2E0</accession>
<organism evidence="4 5">
    <name type="scientific">Halobium palmae</name>
    <dbReference type="NCBI Taxonomy" id="1776492"/>
    <lineage>
        <taxon>Archaea</taxon>
        <taxon>Methanobacteriati</taxon>
        <taxon>Methanobacteriota</taxon>
        <taxon>Stenosarchaea group</taxon>
        <taxon>Halobacteria</taxon>
        <taxon>Halobacteriales</taxon>
        <taxon>Haloferacaceae</taxon>
        <taxon>Halobium</taxon>
    </lineage>
</organism>
<keyword evidence="5" id="KW-1185">Reference proteome</keyword>
<gene>
    <name evidence="4" type="primary">mce</name>
    <name evidence="4" type="ORF">ACFQE1_15470</name>
</gene>
<feature type="domain" description="VOC" evidence="3">
    <location>
        <begin position="2"/>
        <end position="129"/>
    </location>
</feature>
<dbReference type="Pfam" id="PF13669">
    <property type="entry name" value="Glyoxalase_4"/>
    <property type="match status" value="1"/>
</dbReference>
<evidence type="ECO:0000313" key="5">
    <source>
        <dbReference type="Proteomes" id="UP001596328"/>
    </source>
</evidence>
<sequence length="129" mass="14256">MEFDHMGVATTDAKALAALFGDLFDVTVAHEEEFERMHVVFLELGDGYFELLEPDPESDDAIAEFIDRHGPGIHHVALRTDDVEGALDHARDVGVELVDEEPRPGAWGHEVAFLHPKSTGGVLVEFVQH</sequence>
<evidence type="ECO:0000313" key="4">
    <source>
        <dbReference type="EMBL" id="MFC6725740.1"/>
    </source>
</evidence>
<comment type="caution">
    <text evidence="4">The sequence shown here is derived from an EMBL/GenBank/DDBJ whole genome shotgun (WGS) entry which is preliminary data.</text>
</comment>
<dbReference type="CDD" id="cd07249">
    <property type="entry name" value="MMCE"/>
    <property type="match status" value="1"/>
</dbReference>
<dbReference type="EC" id="5.1.99.1" evidence="4"/>
<dbReference type="InterPro" id="IPR051785">
    <property type="entry name" value="MMCE/EMCE_epimerase"/>
</dbReference>
<dbReference type="PANTHER" id="PTHR43048:SF3">
    <property type="entry name" value="METHYLMALONYL-COA EPIMERASE, MITOCHONDRIAL"/>
    <property type="match status" value="1"/>
</dbReference>
<name>A0ABD5S2E0_9EURY</name>
<dbReference type="PANTHER" id="PTHR43048">
    <property type="entry name" value="METHYLMALONYL-COA EPIMERASE"/>
    <property type="match status" value="1"/>
</dbReference>
<reference evidence="4 5" key="1">
    <citation type="journal article" date="2019" name="Int. J. Syst. Evol. Microbiol.">
        <title>The Global Catalogue of Microorganisms (GCM) 10K type strain sequencing project: providing services to taxonomists for standard genome sequencing and annotation.</title>
        <authorList>
            <consortium name="The Broad Institute Genomics Platform"/>
            <consortium name="The Broad Institute Genome Sequencing Center for Infectious Disease"/>
            <person name="Wu L."/>
            <person name="Ma J."/>
        </authorList>
    </citation>
    <scope>NUCLEOTIDE SEQUENCE [LARGE SCALE GENOMIC DNA]</scope>
    <source>
        <strain evidence="4 5">NBRC 111368</strain>
    </source>
</reference>
<dbReference type="GO" id="GO:0046872">
    <property type="term" value="F:metal ion binding"/>
    <property type="evidence" value="ECO:0007669"/>
    <property type="project" value="UniProtKB-KW"/>
</dbReference>
<comment type="similarity">
    <text evidence="1">Belongs to the methylmalonyl-CoA epimerase family.</text>
</comment>
<dbReference type="Gene3D" id="3.10.180.10">
    <property type="entry name" value="2,3-Dihydroxybiphenyl 1,2-Dioxygenase, domain 1"/>
    <property type="match status" value="1"/>
</dbReference>
<dbReference type="InterPro" id="IPR037523">
    <property type="entry name" value="VOC_core"/>
</dbReference>
<dbReference type="SUPFAM" id="SSF54593">
    <property type="entry name" value="Glyoxalase/Bleomycin resistance protein/Dihydroxybiphenyl dioxygenase"/>
    <property type="match status" value="1"/>
</dbReference>